<keyword evidence="3" id="KW-1185">Reference proteome</keyword>
<organism evidence="2 3">
    <name type="scientific">Microbulbifer spongiae</name>
    <dbReference type="NCBI Taxonomy" id="2944933"/>
    <lineage>
        <taxon>Bacteria</taxon>
        <taxon>Pseudomonadati</taxon>
        <taxon>Pseudomonadota</taxon>
        <taxon>Gammaproteobacteria</taxon>
        <taxon>Cellvibrionales</taxon>
        <taxon>Microbulbiferaceae</taxon>
        <taxon>Microbulbifer</taxon>
    </lineage>
</organism>
<keyword evidence="1" id="KW-0472">Membrane</keyword>
<name>A0ABY9E6C9_9GAMM</name>
<sequence length="171" mass="19678">MWRFVANALLFDIAWPLCVIVARPWIVVPFTLINLFLHLVFVANLRREPLWLAGVFLFGVGVDSILFHLGLLQNQSGHPWPPLWLICLWLNFAMTLRYSLVFLQRNLWLAALLGGIFGPFSYYTGAFLNGTVTLQQPLWQSLLVLSLLWALMLPGFARIARSQYLKERKHA</sequence>
<feature type="transmembrane region" description="Helical" evidence="1">
    <location>
        <begin position="50"/>
        <end position="71"/>
    </location>
</feature>
<dbReference type="Proteomes" id="UP001321520">
    <property type="component" value="Chromosome"/>
</dbReference>
<evidence type="ECO:0000313" key="2">
    <source>
        <dbReference type="EMBL" id="WKD48594.1"/>
    </source>
</evidence>
<accession>A0ABY9E6C9</accession>
<feature type="transmembrane region" description="Helical" evidence="1">
    <location>
        <begin position="107"/>
        <end position="126"/>
    </location>
</feature>
<feature type="transmembrane region" description="Helical" evidence="1">
    <location>
        <begin position="26"/>
        <end position="43"/>
    </location>
</feature>
<dbReference type="EMBL" id="CP098023">
    <property type="protein sequence ID" value="WKD48594.1"/>
    <property type="molecule type" value="Genomic_DNA"/>
</dbReference>
<keyword evidence="1" id="KW-1133">Transmembrane helix</keyword>
<evidence type="ECO:0000256" key="1">
    <source>
        <dbReference type="SAM" id="Phobius"/>
    </source>
</evidence>
<gene>
    <name evidence="2" type="ORF">M8T91_11750</name>
</gene>
<proteinExistence type="predicted"/>
<dbReference type="RefSeq" id="WP_301414359.1">
    <property type="nucleotide sequence ID" value="NZ_CP098023.1"/>
</dbReference>
<dbReference type="InterPro" id="IPR021306">
    <property type="entry name" value="DUF2878"/>
</dbReference>
<feature type="transmembrane region" description="Helical" evidence="1">
    <location>
        <begin position="83"/>
        <end position="100"/>
    </location>
</feature>
<feature type="transmembrane region" description="Helical" evidence="1">
    <location>
        <begin position="138"/>
        <end position="160"/>
    </location>
</feature>
<protein>
    <submittedName>
        <fullName evidence="2">DUF2878 domain-containing protein</fullName>
    </submittedName>
</protein>
<evidence type="ECO:0000313" key="3">
    <source>
        <dbReference type="Proteomes" id="UP001321520"/>
    </source>
</evidence>
<reference evidence="2 3" key="1">
    <citation type="submission" date="2022-05" db="EMBL/GenBank/DDBJ databases">
        <title>Microbulbifer sp. nov., isolated from sponge.</title>
        <authorList>
            <person name="Gao L."/>
        </authorList>
    </citation>
    <scope>NUCLEOTIDE SEQUENCE [LARGE SCALE GENOMIC DNA]</scope>
    <source>
        <strain evidence="2 3">MI-G</strain>
    </source>
</reference>
<dbReference type="Pfam" id="PF11086">
    <property type="entry name" value="DUF2878"/>
    <property type="match status" value="1"/>
</dbReference>
<keyword evidence="1" id="KW-0812">Transmembrane</keyword>